<keyword evidence="1" id="KW-0999">Mitochondrion inner membrane</keyword>
<keyword evidence="1" id="KW-0813">Transport</keyword>
<keyword evidence="1" id="KW-0472">Membrane</keyword>
<evidence type="ECO:0000256" key="1">
    <source>
        <dbReference type="RuleBase" id="RU367043"/>
    </source>
</evidence>
<dbReference type="Proteomes" id="UP001153321">
    <property type="component" value="Chromosome 12"/>
</dbReference>
<keyword evidence="4" id="KW-1185">Reference proteome</keyword>
<organism evidence="3 4">
    <name type="scientific">Spodoptera littoralis</name>
    <name type="common">Egyptian cotton leafworm</name>
    <dbReference type="NCBI Taxonomy" id="7109"/>
    <lineage>
        <taxon>Eukaryota</taxon>
        <taxon>Metazoa</taxon>
        <taxon>Ecdysozoa</taxon>
        <taxon>Arthropoda</taxon>
        <taxon>Hexapoda</taxon>
        <taxon>Insecta</taxon>
        <taxon>Pterygota</taxon>
        <taxon>Neoptera</taxon>
        <taxon>Endopterygota</taxon>
        <taxon>Lepidoptera</taxon>
        <taxon>Glossata</taxon>
        <taxon>Ditrysia</taxon>
        <taxon>Noctuoidea</taxon>
        <taxon>Noctuidae</taxon>
        <taxon>Amphipyrinae</taxon>
        <taxon>Spodoptera</taxon>
    </lineage>
</organism>
<gene>
    <name evidence="3" type="ORF">SPLIT_LOCUS1382</name>
</gene>
<dbReference type="SUPFAM" id="SSF144122">
    <property type="entry name" value="Tim10-like"/>
    <property type="match status" value="1"/>
</dbReference>
<dbReference type="EMBL" id="LR824543">
    <property type="protein sequence ID" value="CAH1636020.1"/>
    <property type="molecule type" value="Genomic_DNA"/>
</dbReference>
<comment type="similarity">
    <text evidence="1">Belongs to the small Tim family.</text>
</comment>
<keyword evidence="1" id="KW-0496">Mitochondrion</keyword>
<comment type="function">
    <text evidence="1">Mitochondrial intermembrane chaperone that participates in the import and insertion of some multi-pass transmembrane proteins into the mitochondrial inner membrane. Also required for the transfer of beta-barrel precursors from the TOM complex to the sorting and assembly machinery (SAM complex) of the outer membrane. Acts as a chaperone-like protein that protects the hydrophobic precursors from aggregation and guide them through the mitochondrial intermembrane space.</text>
</comment>
<keyword evidence="1" id="KW-0653">Protein transport</keyword>
<sequence length="113" mass="13260">MNDVVNTDFIYKATLIWFSFLFSVKKGKILILCSQTDRQAHFLHFYNISYVLVHGLTDTCWDTCMGRPTNRLDSKTEVCIMNCVERFIDATTFITRRLMNTTKYRSDAPLLFQ</sequence>
<dbReference type="InterPro" id="IPR004217">
    <property type="entry name" value="Tim10-like"/>
</dbReference>
<evidence type="ECO:0000259" key="2">
    <source>
        <dbReference type="Pfam" id="PF02953"/>
    </source>
</evidence>
<comment type="domain">
    <text evidence="1">The twin CX3C motif contains 4 conserved Cys residues that form 2 disulfide bonds in the mitochondrial intermembrane space.</text>
</comment>
<protein>
    <recommendedName>
        <fullName evidence="1">Mitochondrial import inner membrane translocase subunit</fullName>
    </recommendedName>
</protein>
<reference evidence="3" key="1">
    <citation type="submission" date="2022-02" db="EMBL/GenBank/DDBJ databases">
        <authorList>
            <person name="King R."/>
        </authorList>
    </citation>
    <scope>NUCLEOTIDE SEQUENCE</scope>
</reference>
<dbReference type="AlphaFoldDB" id="A0A9P0MZG0"/>
<evidence type="ECO:0000313" key="3">
    <source>
        <dbReference type="EMBL" id="CAH1636020.1"/>
    </source>
</evidence>
<keyword evidence="1" id="KW-0143">Chaperone</keyword>
<comment type="subcellular location">
    <subcellularLocation>
        <location evidence="1">Mitochondrion inner membrane</location>
        <topology evidence="1">Peripheral membrane protein</topology>
        <orientation evidence="1">Intermembrane side</orientation>
    </subcellularLocation>
</comment>
<dbReference type="GO" id="GO:0005743">
    <property type="term" value="C:mitochondrial inner membrane"/>
    <property type="evidence" value="ECO:0007669"/>
    <property type="project" value="UniProtKB-SubCell"/>
</dbReference>
<comment type="subunit">
    <text evidence="1">Heterohexamer.</text>
</comment>
<accession>A0A9P0MZG0</accession>
<keyword evidence="1" id="KW-0811">Translocation</keyword>
<dbReference type="Gene3D" id="1.10.287.810">
    <property type="entry name" value="Mitochondrial import inner membrane translocase subunit tim13 like domains"/>
    <property type="match status" value="1"/>
</dbReference>
<proteinExistence type="inferred from homology"/>
<keyword evidence="1" id="KW-1015">Disulfide bond</keyword>
<name>A0A9P0MZG0_SPOLI</name>
<dbReference type="Pfam" id="PF02953">
    <property type="entry name" value="zf-Tim10_DDP"/>
    <property type="match status" value="1"/>
</dbReference>
<dbReference type="GO" id="GO:0015031">
    <property type="term" value="P:protein transport"/>
    <property type="evidence" value="ECO:0007669"/>
    <property type="project" value="UniProtKB-KW"/>
</dbReference>
<evidence type="ECO:0000313" key="4">
    <source>
        <dbReference type="Proteomes" id="UP001153321"/>
    </source>
</evidence>
<feature type="domain" description="Tim10-like" evidence="2">
    <location>
        <begin position="52"/>
        <end position="99"/>
    </location>
</feature>
<dbReference type="InterPro" id="IPR035427">
    <property type="entry name" value="Tim10-like_dom_sf"/>
</dbReference>